<dbReference type="GO" id="GO:0008360">
    <property type="term" value="P:regulation of cell shape"/>
    <property type="evidence" value="ECO:0007669"/>
    <property type="project" value="UniProtKB-KW"/>
</dbReference>
<evidence type="ECO:0000256" key="6">
    <source>
        <dbReference type="ARBA" id="ARBA00022960"/>
    </source>
</evidence>
<organism evidence="17">
    <name type="scientific">marine metagenome</name>
    <dbReference type="NCBI Taxonomy" id="408172"/>
    <lineage>
        <taxon>unclassified sequences</taxon>
        <taxon>metagenomes</taxon>
        <taxon>ecological metagenomes</taxon>
    </lineage>
</organism>
<feature type="domain" description="Enolpyruvate transferase" evidence="16">
    <location>
        <begin position="7"/>
        <end position="407"/>
    </location>
</feature>
<name>A0A381RLW5_9ZZZZ</name>
<evidence type="ECO:0000256" key="10">
    <source>
        <dbReference type="ARBA" id="ARBA00038367"/>
    </source>
</evidence>
<proteinExistence type="inferred from homology"/>
<dbReference type="InterPro" id="IPR050068">
    <property type="entry name" value="MurA_subfamily"/>
</dbReference>
<keyword evidence="7" id="KW-0573">Peptidoglycan synthesis</keyword>
<dbReference type="InterPro" id="IPR005750">
    <property type="entry name" value="UDP_GlcNAc_COvinyl_MurA"/>
</dbReference>
<comment type="catalytic activity">
    <reaction evidence="15">
        <text>phosphoenolpyruvate + UDP-N-acetyl-alpha-D-glucosamine = UDP-N-acetyl-3-O-(1-carboxyvinyl)-alpha-D-glucosamine + phosphate</text>
        <dbReference type="Rhea" id="RHEA:18681"/>
        <dbReference type="ChEBI" id="CHEBI:43474"/>
        <dbReference type="ChEBI" id="CHEBI:57705"/>
        <dbReference type="ChEBI" id="CHEBI:58702"/>
        <dbReference type="ChEBI" id="CHEBI:68483"/>
        <dbReference type="EC" id="2.5.1.7"/>
    </reaction>
</comment>
<protein>
    <recommendedName>
        <fullName evidence="12">UDP-N-acetylglucosamine 1-carboxyvinyltransferase</fullName>
        <ecNumber evidence="11">2.5.1.7</ecNumber>
    </recommendedName>
    <alternativeName>
        <fullName evidence="13">Enoylpyruvate transferase</fullName>
    </alternativeName>
    <alternativeName>
        <fullName evidence="14">UDP-N-acetylglucosamine enolpyruvyl transferase</fullName>
    </alternativeName>
</protein>
<dbReference type="PANTHER" id="PTHR43783:SF1">
    <property type="entry name" value="UDP-N-ACETYLGLUCOSAMINE 1-CARBOXYVINYLTRANSFERASE"/>
    <property type="match status" value="1"/>
</dbReference>
<comment type="subcellular location">
    <subcellularLocation>
        <location evidence="1">Cytoplasm</location>
    </subcellularLocation>
</comment>
<evidence type="ECO:0000256" key="1">
    <source>
        <dbReference type="ARBA" id="ARBA00004496"/>
    </source>
</evidence>
<evidence type="ECO:0000256" key="11">
    <source>
        <dbReference type="ARBA" id="ARBA00039108"/>
    </source>
</evidence>
<reference evidence="17" key="1">
    <citation type="submission" date="2018-05" db="EMBL/GenBank/DDBJ databases">
        <authorList>
            <person name="Lanie J.A."/>
            <person name="Ng W.-L."/>
            <person name="Kazmierczak K.M."/>
            <person name="Andrzejewski T.M."/>
            <person name="Davidsen T.M."/>
            <person name="Wayne K.J."/>
            <person name="Tettelin H."/>
            <person name="Glass J.I."/>
            <person name="Rusch D."/>
            <person name="Podicherti R."/>
            <person name="Tsui H.-C.T."/>
            <person name="Winkler M.E."/>
        </authorList>
    </citation>
    <scope>NUCLEOTIDE SEQUENCE</scope>
</reference>
<dbReference type="HAMAP" id="MF_00111">
    <property type="entry name" value="MurA"/>
    <property type="match status" value="1"/>
</dbReference>
<dbReference type="GO" id="GO:0051301">
    <property type="term" value="P:cell division"/>
    <property type="evidence" value="ECO:0007669"/>
    <property type="project" value="UniProtKB-KW"/>
</dbReference>
<comment type="similarity">
    <text evidence="10">Belongs to the EPSP synthase family. MurA subfamily.</text>
</comment>
<dbReference type="NCBIfam" id="NF006873">
    <property type="entry name" value="PRK09369.1"/>
    <property type="match status" value="1"/>
</dbReference>
<dbReference type="InterPro" id="IPR001986">
    <property type="entry name" value="Enolpyruvate_Tfrase_dom"/>
</dbReference>
<keyword evidence="3" id="KW-0963">Cytoplasm</keyword>
<evidence type="ECO:0000256" key="4">
    <source>
        <dbReference type="ARBA" id="ARBA00022618"/>
    </source>
</evidence>
<dbReference type="EMBL" id="UINC01002095">
    <property type="protein sequence ID" value="SUZ92846.1"/>
    <property type="molecule type" value="Genomic_DNA"/>
</dbReference>
<evidence type="ECO:0000256" key="8">
    <source>
        <dbReference type="ARBA" id="ARBA00023306"/>
    </source>
</evidence>
<dbReference type="PANTHER" id="PTHR43783">
    <property type="entry name" value="UDP-N-ACETYLGLUCOSAMINE 1-CARBOXYVINYLTRANSFERASE"/>
    <property type="match status" value="1"/>
</dbReference>
<evidence type="ECO:0000256" key="12">
    <source>
        <dbReference type="ARBA" id="ARBA00039754"/>
    </source>
</evidence>
<dbReference type="GO" id="GO:0019277">
    <property type="term" value="P:UDP-N-acetylgalactosamine biosynthetic process"/>
    <property type="evidence" value="ECO:0007669"/>
    <property type="project" value="InterPro"/>
</dbReference>
<sequence>MDLIIIEGGKKLNGTIDISGSKNASLPMMIASLLTKQTVELNNVPNLSDVKTLKHLLRILGSEIVHNNRLIKIKTEKIIHTLAPYDLVRKMRASFWVLAPLIARFGSAEVSLPGGCAIGIRPINMYLKIMEKMNVSYAVENGYVKAKSKEGLRGSKITLDFQSVGCTHFFLMLAVLAKGDSSLENSACEPEVVALGRMLQKMGAKIEGLGTKRINITGVESLSGLSIQVPSDRIEAGTYAIALAMTGGQLKLNNINATEIDILIRVLESTGVETYSSNNSILLERKNGPILSTNIETAPYPGFPTDLQAQFMALMTLSNGISRIKENIFENRFMHVQELARFGANIELEGDLAIVKGVKCLIAAPVMATDLRASASLIIAALAAKGTTSIRRIYHLDRGFEELEKKLNGCGADIKRIQDE</sequence>
<evidence type="ECO:0000256" key="14">
    <source>
        <dbReference type="ARBA" id="ARBA00042842"/>
    </source>
</evidence>
<dbReference type="NCBIfam" id="TIGR01072">
    <property type="entry name" value="murA"/>
    <property type="match status" value="1"/>
</dbReference>
<evidence type="ECO:0000256" key="13">
    <source>
        <dbReference type="ARBA" id="ARBA00042443"/>
    </source>
</evidence>
<comment type="pathway">
    <text evidence="2">Cell wall biogenesis; peptidoglycan biosynthesis.</text>
</comment>
<gene>
    <name evidence="17" type="ORF">METZ01_LOCUS45700</name>
</gene>
<dbReference type="InterPro" id="IPR036968">
    <property type="entry name" value="Enolpyruvate_Tfrase_sf"/>
</dbReference>
<evidence type="ECO:0000256" key="5">
    <source>
        <dbReference type="ARBA" id="ARBA00022679"/>
    </source>
</evidence>
<evidence type="ECO:0000259" key="16">
    <source>
        <dbReference type="Pfam" id="PF00275"/>
    </source>
</evidence>
<keyword evidence="5" id="KW-0808">Transferase</keyword>
<dbReference type="Gene3D" id="3.65.10.10">
    <property type="entry name" value="Enolpyruvate transferase domain"/>
    <property type="match status" value="2"/>
</dbReference>
<keyword evidence="9" id="KW-0961">Cell wall biogenesis/degradation</keyword>
<dbReference type="GO" id="GO:0009252">
    <property type="term" value="P:peptidoglycan biosynthetic process"/>
    <property type="evidence" value="ECO:0007669"/>
    <property type="project" value="UniProtKB-KW"/>
</dbReference>
<dbReference type="GO" id="GO:0005737">
    <property type="term" value="C:cytoplasm"/>
    <property type="evidence" value="ECO:0007669"/>
    <property type="project" value="UniProtKB-SubCell"/>
</dbReference>
<dbReference type="SUPFAM" id="SSF55205">
    <property type="entry name" value="EPT/RTPC-like"/>
    <property type="match status" value="1"/>
</dbReference>
<dbReference type="GO" id="GO:0071555">
    <property type="term" value="P:cell wall organization"/>
    <property type="evidence" value="ECO:0007669"/>
    <property type="project" value="UniProtKB-KW"/>
</dbReference>
<evidence type="ECO:0000256" key="7">
    <source>
        <dbReference type="ARBA" id="ARBA00022984"/>
    </source>
</evidence>
<accession>A0A381RLW5</accession>
<dbReference type="InterPro" id="IPR013792">
    <property type="entry name" value="RNA3'P_cycl/enolpyr_Trfase_a/b"/>
</dbReference>
<evidence type="ECO:0000313" key="17">
    <source>
        <dbReference type="EMBL" id="SUZ92846.1"/>
    </source>
</evidence>
<dbReference type="EC" id="2.5.1.7" evidence="11"/>
<evidence type="ECO:0000256" key="9">
    <source>
        <dbReference type="ARBA" id="ARBA00023316"/>
    </source>
</evidence>
<keyword evidence="6" id="KW-0133">Cell shape</keyword>
<dbReference type="GO" id="GO:0008760">
    <property type="term" value="F:UDP-N-acetylglucosamine 1-carboxyvinyltransferase activity"/>
    <property type="evidence" value="ECO:0007669"/>
    <property type="project" value="UniProtKB-EC"/>
</dbReference>
<evidence type="ECO:0000256" key="3">
    <source>
        <dbReference type="ARBA" id="ARBA00022490"/>
    </source>
</evidence>
<dbReference type="AlphaFoldDB" id="A0A381RLW5"/>
<keyword evidence="8" id="KW-0131">Cell cycle</keyword>
<keyword evidence="4" id="KW-0132">Cell division</keyword>
<dbReference type="Pfam" id="PF00275">
    <property type="entry name" value="EPSP_synthase"/>
    <property type="match status" value="1"/>
</dbReference>
<evidence type="ECO:0000256" key="2">
    <source>
        <dbReference type="ARBA" id="ARBA00004752"/>
    </source>
</evidence>
<evidence type="ECO:0000256" key="15">
    <source>
        <dbReference type="ARBA" id="ARBA00047527"/>
    </source>
</evidence>
<dbReference type="CDD" id="cd01555">
    <property type="entry name" value="UdpNAET"/>
    <property type="match status" value="1"/>
</dbReference>